<evidence type="ECO:0000256" key="3">
    <source>
        <dbReference type="ARBA" id="ARBA00022598"/>
    </source>
</evidence>
<dbReference type="Gene3D" id="3.40.50.20">
    <property type="match status" value="1"/>
</dbReference>
<dbReference type="EC" id="6.4.1.4" evidence="12"/>
<organism evidence="12">
    <name type="scientific">hydrothermal vent metagenome</name>
    <dbReference type="NCBI Taxonomy" id="652676"/>
    <lineage>
        <taxon>unclassified sequences</taxon>
        <taxon>metagenomes</taxon>
        <taxon>ecological metagenomes</taxon>
    </lineage>
</organism>
<comment type="subcellular location">
    <subcellularLocation>
        <location evidence="2">Mitochondrion matrix</location>
    </subcellularLocation>
</comment>
<evidence type="ECO:0000256" key="8">
    <source>
        <dbReference type="ARBA" id="ARBA00023267"/>
    </source>
</evidence>
<evidence type="ECO:0000256" key="6">
    <source>
        <dbReference type="ARBA" id="ARBA00022946"/>
    </source>
</evidence>
<proteinExistence type="predicted"/>
<evidence type="ECO:0000259" key="9">
    <source>
        <dbReference type="PROSITE" id="PS50968"/>
    </source>
</evidence>
<dbReference type="InterPro" id="IPR000089">
    <property type="entry name" value="Biotin_lipoyl"/>
</dbReference>
<evidence type="ECO:0000259" key="11">
    <source>
        <dbReference type="PROSITE" id="PS50979"/>
    </source>
</evidence>
<dbReference type="NCBIfam" id="NF006367">
    <property type="entry name" value="PRK08591.1"/>
    <property type="match status" value="1"/>
</dbReference>
<dbReference type="CDD" id="cd06850">
    <property type="entry name" value="biotinyl_domain"/>
    <property type="match status" value="1"/>
</dbReference>
<dbReference type="SUPFAM" id="SSF52440">
    <property type="entry name" value="PreATP-grasp domain"/>
    <property type="match status" value="1"/>
</dbReference>
<keyword evidence="8" id="KW-0092">Biotin</keyword>
<dbReference type="Gene3D" id="3.30.470.20">
    <property type="entry name" value="ATP-grasp fold, B domain"/>
    <property type="match status" value="1"/>
</dbReference>
<feature type="domain" description="ATP-grasp" evidence="10">
    <location>
        <begin position="120"/>
        <end position="322"/>
    </location>
</feature>
<keyword evidence="7" id="KW-0496">Mitochondrion</keyword>
<comment type="cofactor">
    <cofactor evidence="1">
        <name>biotin</name>
        <dbReference type="ChEBI" id="CHEBI:57586"/>
    </cofactor>
</comment>
<dbReference type="FunFam" id="3.40.50.20:FF:000010">
    <property type="entry name" value="Propionyl-CoA carboxylase subunit alpha"/>
    <property type="match status" value="1"/>
</dbReference>
<dbReference type="Pfam" id="PF02786">
    <property type="entry name" value="CPSase_L_D2"/>
    <property type="match status" value="1"/>
</dbReference>
<dbReference type="PANTHER" id="PTHR18866">
    <property type="entry name" value="CARBOXYLASE:PYRUVATE/ACETYL-COA/PROPIONYL-COA CARBOXYLASE"/>
    <property type="match status" value="1"/>
</dbReference>
<dbReference type="InterPro" id="IPR011764">
    <property type="entry name" value="Biotin_carboxylation_dom"/>
</dbReference>
<dbReference type="GO" id="GO:0046872">
    <property type="term" value="F:metal ion binding"/>
    <property type="evidence" value="ECO:0007669"/>
    <property type="project" value="InterPro"/>
</dbReference>
<protein>
    <submittedName>
        <fullName evidence="12">Methylcrotonyl-CoA carboxylase biotin-containing subunit</fullName>
        <ecNumber evidence="12">6.4.1.4</ecNumber>
    </submittedName>
</protein>
<dbReference type="InterPro" id="IPR011761">
    <property type="entry name" value="ATP-grasp"/>
</dbReference>
<dbReference type="SUPFAM" id="SSF51246">
    <property type="entry name" value="Rudiment single hybrid motif"/>
    <property type="match status" value="1"/>
</dbReference>
<dbReference type="Pfam" id="PF02785">
    <property type="entry name" value="Biotin_carb_C"/>
    <property type="match status" value="1"/>
</dbReference>
<dbReference type="Pfam" id="PF00289">
    <property type="entry name" value="Biotin_carb_N"/>
    <property type="match status" value="1"/>
</dbReference>
<feature type="domain" description="Lipoyl-binding" evidence="9">
    <location>
        <begin position="582"/>
        <end position="657"/>
    </location>
</feature>
<dbReference type="PROSITE" id="PS50979">
    <property type="entry name" value="BC"/>
    <property type="match status" value="1"/>
</dbReference>
<keyword evidence="6" id="KW-0809">Transit peptide</keyword>
<dbReference type="Pfam" id="PF21139">
    <property type="entry name" value="BT_MCC_alpha"/>
    <property type="match status" value="1"/>
</dbReference>
<dbReference type="InterPro" id="IPR005481">
    <property type="entry name" value="BC-like_N"/>
</dbReference>
<dbReference type="SUPFAM" id="SSF51230">
    <property type="entry name" value="Single hybrid motif"/>
    <property type="match status" value="1"/>
</dbReference>
<dbReference type="Gene3D" id="3.30.1490.20">
    <property type="entry name" value="ATP-grasp fold, A domain"/>
    <property type="match status" value="1"/>
</dbReference>
<dbReference type="GO" id="GO:0005759">
    <property type="term" value="C:mitochondrial matrix"/>
    <property type="evidence" value="ECO:0007669"/>
    <property type="project" value="UniProtKB-SubCell"/>
</dbReference>
<evidence type="ECO:0000256" key="1">
    <source>
        <dbReference type="ARBA" id="ARBA00001953"/>
    </source>
</evidence>
<dbReference type="GO" id="GO:0005524">
    <property type="term" value="F:ATP binding"/>
    <property type="evidence" value="ECO:0007669"/>
    <property type="project" value="UniProtKB-KW"/>
</dbReference>
<dbReference type="InterPro" id="IPR048429">
    <property type="entry name" value="MCC_alpha_BT"/>
</dbReference>
<dbReference type="PROSITE" id="PS00867">
    <property type="entry name" value="CPSASE_2"/>
    <property type="match status" value="1"/>
</dbReference>
<evidence type="ECO:0000256" key="4">
    <source>
        <dbReference type="ARBA" id="ARBA00022741"/>
    </source>
</evidence>
<dbReference type="InterPro" id="IPR016185">
    <property type="entry name" value="PreATP-grasp_dom_sf"/>
</dbReference>
<dbReference type="PROSITE" id="PS00188">
    <property type="entry name" value="BIOTIN"/>
    <property type="match status" value="1"/>
</dbReference>
<dbReference type="PROSITE" id="PS50968">
    <property type="entry name" value="BIOTINYL_LIPOYL"/>
    <property type="match status" value="1"/>
</dbReference>
<dbReference type="InterPro" id="IPR005482">
    <property type="entry name" value="Biotin_COase_C"/>
</dbReference>
<evidence type="ECO:0000259" key="10">
    <source>
        <dbReference type="PROSITE" id="PS50975"/>
    </source>
</evidence>
<dbReference type="EMBL" id="UOFW01000203">
    <property type="protein sequence ID" value="VAX07322.1"/>
    <property type="molecule type" value="Genomic_DNA"/>
</dbReference>
<dbReference type="InterPro" id="IPR050856">
    <property type="entry name" value="Biotin_carboxylase_complex"/>
</dbReference>
<evidence type="ECO:0000256" key="5">
    <source>
        <dbReference type="ARBA" id="ARBA00022840"/>
    </source>
</evidence>
<dbReference type="FunFam" id="3.30.470.20:FF:000028">
    <property type="entry name" value="Methylcrotonoyl-CoA carboxylase subunit alpha, mitochondrial"/>
    <property type="match status" value="1"/>
</dbReference>
<evidence type="ECO:0000313" key="12">
    <source>
        <dbReference type="EMBL" id="VAX07322.1"/>
    </source>
</evidence>
<dbReference type="SMART" id="SM00878">
    <property type="entry name" value="Biotin_carb_C"/>
    <property type="match status" value="1"/>
</dbReference>
<gene>
    <name evidence="12" type="ORF">MNBD_ALPHA03-1854</name>
</gene>
<dbReference type="InterPro" id="IPR011053">
    <property type="entry name" value="Single_hybrid_motif"/>
</dbReference>
<dbReference type="InterPro" id="IPR011054">
    <property type="entry name" value="Rudment_hybrid_motif"/>
</dbReference>
<keyword evidence="3 12" id="KW-0436">Ligase</keyword>
<dbReference type="InterPro" id="IPR013815">
    <property type="entry name" value="ATP_grasp_subdomain_1"/>
</dbReference>
<dbReference type="FunFam" id="2.40.50.100:FF:000003">
    <property type="entry name" value="Acetyl-CoA carboxylase biotin carboxyl carrier protein"/>
    <property type="match status" value="1"/>
</dbReference>
<dbReference type="PANTHER" id="PTHR18866:SF33">
    <property type="entry name" value="METHYLCROTONOYL-COA CARBOXYLASE SUBUNIT ALPHA, MITOCHONDRIAL-RELATED"/>
    <property type="match status" value="1"/>
</dbReference>
<reference evidence="12" key="1">
    <citation type="submission" date="2018-06" db="EMBL/GenBank/DDBJ databases">
        <authorList>
            <person name="Zhirakovskaya E."/>
        </authorList>
    </citation>
    <scope>NUCLEOTIDE SEQUENCE</scope>
</reference>
<dbReference type="InterPro" id="IPR005479">
    <property type="entry name" value="CPAse_ATP-bd"/>
</dbReference>
<accession>A0A3B1AUD4</accession>
<name>A0A3B1AUD4_9ZZZZ</name>
<feature type="domain" description="Biotin carboxylation" evidence="11">
    <location>
        <begin position="1"/>
        <end position="452"/>
    </location>
</feature>
<dbReference type="GO" id="GO:0004485">
    <property type="term" value="F:methylcrotonoyl-CoA carboxylase activity"/>
    <property type="evidence" value="ECO:0007669"/>
    <property type="project" value="UniProtKB-EC"/>
</dbReference>
<dbReference type="Pfam" id="PF00364">
    <property type="entry name" value="Biotin_lipoyl"/>
    <property type="match status" value="1"/>
</dbReference>
<dbReference type="SUPFAM" id="SSF56059">
    <property type="entry name" value="Glutathione synthetase ATP-binding domain-like"/>
    <property type="match status" value="1"/>
</dbReference>
<dbReference type="AlphaFoldDB" id="A0A3B1AUD4"/>
<evidence type="ECO:0000256" key="2">
    <source>
        <dbReference type="ARBA" id="ARBA00004305"/>
    </source>
</evidence>
<evidence type="ECO:0000256" key="7">
    <source>
        <dbReference type="ARBA" id="ARBA00023128"/>
    </source>
</evidence>
<keyword evidence="4" id="KW-0547">Nucleotide-binding</keyword>
<dbReference type="FunFam" id="3.30.1490.20:FF:000003">
    <property type="entry name" value="acetyl-CoA carboxylase isoform X1"/>
    <property type="match status" value="1"/>
</dbReference>
<dbReference type="PROSITE" id="PS50975">
    <property type="entry name" value="ATP_GRASP"/>
    <property type="match status" value="1"/>
</dbReference>
<dbReference type="Gene3D" id="3.30.700.40">
    <property type="match status" value="1"/>
</dbReference>
<dbReference type="InterPro" id="IPR001882">
    <property type="entry name" value="Biotin_BS"/>
</dbReference>
<keyword evidence="5" id="KW-0067">ATP-binding</keyword>
<sequence length="661" mass="72406">MFSKILIANRGEIACRVIKTAQKNGIHTIAVYSDADSTARHVRLADEAHHIGGASATDSYLRGEVILDVARRTGAEAIHPGYGFLSENAEFSEACTKAGIIFIGPSADSIRSMGLKDKAKDIMSRAGVPVVPGYQGEEQTPPKLKKQADKIGYPVLIKAVAGGGGKGMRLVEKPADFISGLESCQREAAASFGNARVLIEKYLTKPRHIEVQAFGDNYGDAVYLHERDCSLQRRHQKVVEEAPAPGMSDKMRRAMGDAAVKAAKAIGYAGAGTIEFIVDVQKGLEDAPFYFMEMNTRLQVEHPVTELITGQDLVEWQLRIAAGEPIPLKQEDIPLIGHAFEVRLYAEDPENNFMPQTGKITHFSCPPQDAHFRMDTGVEEGDEVSIYYDPMIAKLIVWDLDRQGALRQMSRALSHTAVSGLKCNLEFLGNIIRHPAFAAADLDTGFIERFRQDLLPEDKKADHNILALAAMAELNPHSTGGDPWGFTDGWRMNLDLKTTLTFIDHDEKRDVMVAYSPDEFCLTIEGKSLDVKILQHTDVTLDLMVDGQKISAKVIQNGQDLTLFYNGTVSYLHHFLAGAEGEDDSGGSGVIVTPMPGKVTQIMINDGDHAARGQPLMILEAMKMEHTIKAQVAGKIEGFSLNVGDQVSDGEILIRIIEDQE</sequence>
<dbReference type="Gene3D" id="2.40.50.100">
    <property type="match status" value="1"/>
</dbReference>